<feature type="region of interest" description="Disordered" evidence="1">
    <location>
        <begin position="89"/>
        <end position="108"/>
    </location>
</feature>
<evidence type="ECO:0000313" key="3">
    <source>
        <dbReference type="EMBL" id="BES81066.1"/>
    </source>
</evidence>
<evidence type="ECO:0000313" key="4">
    <source>
        <dbReference type="Proteomes" id="UP001341135"/>
    </source>
</evidence>
<feature type="domain" description="Rad50/SbcC-type AAA" evidence="2">
    <location>
        <begin position="20"/>
        <end position="60"/>
    </location>
</feature>
<dbReference type="Pfam" id="PF13476">
    <property type="entry name" value="AAA_23"/>
    <property type="match status" value="1"/>
</dbReference>
<keyword evidence="4" id="KW-1185">Reference proteome</keyword>
<dbReference type="Proteomes" id="UP001341135">
    <property type="component" value="Chromosome"/>
</dbReference>
<dbReference type="InterPro" id="IPR038729">
    <property type="entry name" value="Rad50/SbcC_AAA"/>
</dbReference>
<name>A0ABM8IW59_9CREN</name>
<evidence type="ECO:0000259" key="2">
    <source>
        <dbReference type="Pfam" id="PF13476"/>
    </source>
</evidence>
<organism evidence="3 4">
    <name type="scientific">Pyrodictium abyssi</name>
    <dbReference type="NCBI Taxonomy" id="54256"/>
    <lineage>
        <taxon>Archaea</taxon>
        <taxon>Thermoproteota</taxon>
        <taxon>Thermoprotei</taxon>
        <taxon>Desulfurococcales</taxon>
        <taxon>Pyrodictiaceae</taxon>
        <taxon>Pyrodictium</taxon>
    </lineage>
</organism>
<gene>
    <name evidence="3" type="ORF">PABY_06330</name>
</gene>
<reference evidence="3 4" key="1">
    <citation type="submission" date="2023-09" db="EMBL/GenBank/DDBJ databases">
        <title>Pyrofollis japonicus gen. nov. sp. nov., a novel member of the family Pyrodictiaceae isolated from the Iheya North hydrothermal field.</title>
        <authorList>
            <person name="Miyazaki U."/>
            <person name="Sanari M."/>
            <person name="Tame A."/>
            <person name="Kitajima M."/>
            <person name="Okamoto A."/>
            <person name="Sawayama S."/>
            <person name="Miyazaki J."/>
            <person name="Takai K."/>
            <person name="Nakagawa S."/>
        </authorList>
    </citation>
    <scope>NUCLEOTIDE SEQUENCE [LARGE SCALE GENOMIC DNA]</scope>
    <source>
        <strain evidence="3 4">AV2</strain>
    </source>
</reference>
<dbReference type="Gene3D" id="3.40.50.300">
    <property type="entry name" value="P-loop containing nucleotide triphosphate hydrolases"/>
    <property type="match status" value="1"/>
</dbReference>
<dbReference type="EMBL" id="AP028907">
    <property type="protein sequence ID" value="BES81066.1"/>
    <property type="molecule type" value="Genomic_DNA"/>
</dbReference>
<protein>
    <recommendedName>
        <fullName evidence="2">Rad50/SbcC-type AAA domain-containing protein</fullName>
    </recommendedName>
</protein>
<evidence type="ECO:0000256" key="1">
    <source>
        <dbReference type="SAM" id="MobiDB-lite"/>
    </source>
</evidence>
<dbReference type="InterPro" id="IPR027417">
    <property type="entry name" value="P-loop_NTPase"/>
</dbReference>
<accession>A0ABM8IW59</accession>
<sequence>MTHIEEVKAYLPYISEGELEGLEVDVNGLQRFTIIVGRNASGKTSLLEALGYTVALTGHGESIAPALAMIRTMRQQTAIPSFLAGLVRESEESGNGEDYGIERVSDTG</sequence>
<proteinExistence type="predicted"/>
<dbReference type="SUPFAM" id="SSF52540">
    <property type="entry name" value="P-loop containing nucleoside triphosphate hydrolases"/>
    <property type="match status" value="1"/>
</dbReference>